<dbReference type="Pfam" id="PF25368">
    <property type="entry name" value="PUB10_N"/>
    <property type="match status" value="1"/>
</dbReference>
<evidence type="ECO:0000313" key="3">
    <source>
        <dbReference type="Proteomes" id="UP001157418"/>
    </source>
</evidence>
<organism evidence="2 3">
    <name type="scientific">Lactuca virosa</name>
    <dbReference type="NCBI Taxonomy" id="75947"/>
    <lineage>
        <taxon>Eukaryota</taxon>
        <taxon>Viridiplantae</taxon>
        <taxon>Streptophyta</taxon>
        <taxon>Embryophyta</taxon>
        <taxon>Tracheophyta</taxon>
        <taxon>Spermatophyta</taxon>
        <taxon>Magnoliopsida</taxon>
        <taxon>eudicotyledons</taxon>
        <taxon>Gunneridae</taxon>
        <taxon>Pentapetalae</taxon>
        <taxon>asterids</taxon>
        <taxon>campanulids</taxon>
        <taxon>Asterales</taxon>
        <taxon>Asteraceae</taxon>
        <taxon>Cichorioideae</taxon>
        <taxon>Cichorieae</taxon>
        <taxon>Lactucinae</taxon>
        <taxon>Lactuca</taxon>
    </lineage>
</organism>
<evidence type="ECO:0000313" key="2">
    <source>
        <dbReference type="EMBL" id="CAH1414119.1"/>
    </source>
</evidence>
<evidence type="ECO:0000259" key="1">
    <source>
        <dbReference type="Pfam" id="PF25368"/>
    </source>
</evidence>
<keyword evidence="3" id="KW-1185">Reference proteome</keyword>
<accession>A0AAU9LLK3</accession>
<gene>
    <name evidence="2" type="ORF">LVIROSA_LOCUS2050</name>
</gene>
<dbReference type="EMBL" id="CAKMRJ010000001">
    <property type="protein sequence ID" value="CAH1414119.1"/>
    <property type="molecule type" value="Genomic_DNA"/>
</dbReference>
<name>A0AAU9LLK3_9ASTR</name>
<comment type="caution">
    <text evidence="2">The sequence shown here is derived from an EMBL/GenBank/DDBJ whole genome shotgun (WGS) entry which is preliminary data.</text>
</comment>
<sequence>MLRRFRETAWRIGVRKCMRIRDEVFSFFSSVPIAAADVDSTSTVQAIESLLRLIRDVAGLSATGFKGAFKKECTLLTFHCSLPELTKTLKAATRLLQSAGSFDHNVNISPERAGLEFKVELQSVKSNLEKALAKLPYDDFMLEIKLI</sequence>
<dbReference type="InterPro" id="IPR057623">
    <property type="entry name" value="PUB12-19-like_N"/>
</dbReference>
<feature type="domain" description="PUB 12/19-like N-terminal" evidence="1">
    <location>
        <begin position="48"/>
        <end position="141"/>
    </location>
</feature>
<reference evidence="2 3" key="1">
    <citation type="submission" date="2022-01" db="EMBL/GenBank/DDBJ databases">
        <authorList>
            <person name="Xiong W."/>
            <person name="Schranz E."/>
        </authorList>
    </citation>
    <scope>NUCLEOTIDE SEQUENCE [LARGE SCALE GENOMIC DNA]</scope>
</reference>
<protein>
    <recommendedName>
        <fullName evidence="1">PUB 12/19-like N-terminal domain-containing protein</fullName>
    </recommendedName>
</protein>
<dbReference type="Proteomes" id="UP001157418">
    <property type="component" value="Unassembled WGS sequence"/>
</dbReference>
<dbReference type="AlphaFoldDB" id="A0AAU9LLK3"/>
<proteinExistence type="predicted"/>